<dbReference type="Proteomes" id="UP000053831">
    <property type="component" value="Unassembled WGS sequence"/>
</dbReference>
<dbReference type="OrthoDB" id="2152248at2759"/>
<evidence type="ECO:0008006" key="3">
    <source>
        <dbReference type="Google" id="ProtNLM"/>
    </source>
</evidence>
<dbReference type="InterPro" id="IPR050261">
    <property type="entry name" value="FrsA_esterase"/>
</dbReference>
<protein>
    <recommendedName>
        <fullName evidence="3">AB hydrolase-1 domain-containing protein</fullName>
    </recommendedName>
</protein>
<reference evidence="1 2" key="1">
    <citation type="submission" date="2015-07" db="EMBL/GenBank/DDBJ databases">
        <title>The genome of the fungus Escovopsis weberi, a specialized disease agent of ant agriculture.</title>
        <authorList>
            <person name="de Man T.J."/>
            <person name="Stajich J.E."/>
            <person name="Kubicek C.P."/>
            <person name="Chenthamara K."/>
            <person name="Atanasova L."/>
            <person name="Druzhinina I.S."/>
            <person name="Birnbaum S."/>
            <person name="Barribeau S.M."/>
            <person name="Teiling C."/>
            <person name="Suen G."/>
            <person name="Currie C."/>
            <person name="Gerardo N.M."/>
        </authorList>
    </citation>
    <scope>NUCLEOTIDE SEQUENCE [LARGE SCALE GENOMIC DNA]</scope>
</reference>
<dbReference type="SUPFAM" id="SSF53474">
    <property type="entry name" value="alpha/beta-Hydrolases"/>
    <property type="match status" value="1"/>
</dbReference>
<dbReference type="AlphaFoldDB" id="A0A0M8N0W6"/>
<name>A0A0M8N0W6_ESCWE</name>
<dbReference type="PANTHER" id="PTHR22946">
    <property type="entry name" value="DIENELACTONE HYDROLASE DOMAIN-CONTAINING PROTEIN-RELATED"/>
    <property type="match status" value="1"/>
</dbReference>
<dbReference type="EMBL" id="LGSR01000002">
    <property type="protein sequence ID" value="KOS22828.1"/>
    <property type="molecule type" value="Genomic_DNA"/>
</dbReference>
<evidence type="ECO:0000313" key="1">
    <source>
        <dbReference type="EMBL" id="KOS22828.1"/>
    </source>
</evidence>
<accession>A0A0M8N0W6</accession>
<evidence type="ECO:0000313" key="2">
    <source>
        <dbReference type="Proteomes" id="UP000053831"/>
    </source>
</evidence>
<dbReference type="PANTHER" id="PTHR22946:SF0">
    <property type="entry name" value="DIENELACTONE HYDROLASE DOMAIN-CONTAINING PROTEIN"/>
    <property type="match status" value="1"/>
</dbReference>
<dbReference type="Gene3D" id="3.40.50.1820">
    <property type="entry name" value="alpha/beta hydrolase"/>
    <property type="match status" value="1"/>
</dbReference>
<dbReference type="STRING" id="150374.A0A0M8N0W6"/>
<dbReference type="InterPro" id="IPR029058">
    <property type="entry name" value="AB_hydrolase_fold"/>
</dbReference>
<organism evidence="1 2">
    <name type="scientific">Escovopsis weberi</name>
    <dbReference type="NCBI Taxonomy" id="150374"/>
    <lineage>
        <taxon>Eukaryota</taxon>
        <taxon>Fungi</taxon>
        <taxon>Dikarya</taxon>
        <taxon>Ascomycota</taxon>
        <taxon>Pezizomycotina</taxon>
        <taxon>Sordariomycetes</taxon>
        <taxon>Hypocreomycetidae</taxon>
        <taxon>Hypocreales</taxon>
        <taxon>Hypocreaceae</taxon>
        <taxon>Escovopsis</taxon>
    </lineage>
</organism>
<keyword evidence="2" id="KW-1185">Reference proteome</keyword>
<proteinExistence type="predicted"/>
<gene>
    <name evidence="1" type="ORF">ESCO_003455</name>
</gene>
<sequence length="333" mass="35616">MATAYVTKGLPPPPDVSLTTKPMAGLLVDIYGLAELASSSTPLTCLWLLHPRTQTRAHMGDFARRAVHAWNSSPSPSPARGLIALAFDMPCHGSRAAGEAATLAWGEGNAQHALDMAAMVRGGVRDMGAVMDLVGGYLGRRVEAHVCLGWSLGGHAAWQALFHEARIDAAVAVVGCPDYMGLMSDRGRESNLDLEGAPFFGSRYFPQDLVELCLRNDPKAMLFGAGDVAAPASEEEAARLRGVLDARVRGKKLLLCFGARDRLVPYENSRPLVDLLKDACAAGGWYADAGLAVTDKVYEGVGHRFSGDMVEDAVAFLMERVREGPRGDVKARI</sequence>
<comment type="caution">
    <text evidence="1">The sequence shown here is derived from an EMBL/GenBank/DDBJ whole genome shotgun (WGS) entry which is preliminary data.</text>
</comment>